<dbReference type="Proteomes" id="UP000535511">
    <property type="component" value="Unassembled WGS sequence"/>
</dbReference>
<accession>A0A7Y9E783</accession>
<dbReference type="SUPFAM" id="SSF51182">
    <property type="entry name" value="RmlC-like cupins"/>
    <property type="match status" value="1"/>
</dbReference>
<dbReference type="RefSeq" id="WP_218851464.1">
    <property type="nucleotide sequence ID" value="NZ_JACCBG010000001.1"/>
</dbReference>
<evidence type="ECO:0000313" key="4">
    <source>
        <dbReference type="Proteomes" id="UP000535511"/>
    </source>
</evidence>
<name>A0A7Y9E783_9ACTN</name>
<reference evidence="3 4" key="1">
    <citation type="submission" date="2020-07" db="EMBL/GenBank/DDBJ databases">
        <title>Sequencing the genomes of 1000 actinobacteria strains.</title>
        <authorList>
            <person name="Klenk H.-P."/>
        </authorList>
    </citation>
    <scope>NUCLEOTIDE SEQUENCE [LARGE SCALE GENOMIC DNA]</scope>
    <source>
        <strain evidence="3 4">DSM 21350</strain>
    </source>
</reference>
<comment type="caution">
    <text evidence="3">The sequence shown here is derived from an EMBL/GenBank/DDBJ whole genome shotgun (WGS) entry which is preliminary data.</text>
</comment>
<dbReference type="Pfam" id="PF07883">
    <property type="entry name" value="Cupin_2"/>
    <property type="match status" value="1"/>
</dbReference>
<feature type="compositionally biased region" description="Basic and acidic residues" evidence="1">
    <location>
        <begin position="1"/>
        <end position="14"/>
    </location>
</feature>
<feature type="domain" description="Cupin type-2" evidence="2">
    <location>
        <begin position="50"/>
        <end position="114"/>
    </location>
</feature>
<dbReference type="InterPro" id="IPR014710">
    <property type="entry name" value="RmlC-like_jellyroll"/>
</dbReference>
<dbReference type="InterPro" id="IPR052535">
    <property type="entry name" value="Bacilysin_H2HPP_isomerase"/>
</dbReference>
<dbReference type="Gene3D" id="2.60.120.10">
    <property type="entry name" value="Jelly Rolls"/>
    <property type="match status" value="1"/>
</dbReference>
<dbReference type="InterPro" id="IPR011051">
    <property type="entry name" value="RmlC_Cupin_sf"/>
</dbReference>
<dbReference type="InterPro" id="IPR013096">
    <property type="entry name" value="Cupin_2"/>
</dbReference>
<sequence length="140" mass="14698">MSDRSGGRPSRADDPGEVTCVHPADRRLADPTPGKTREQAIAVEGLWSGLVRTEPGVASGWHHHGDHDTSVYVVEGTVRIEFGPGGLEAREAGPGDFVHIPKGLVHREVNAGPTRSREIISRSGTGPVTINVDGPPAASS</sequence>
<dbReference type="PANTHER" id="PTHR40112">
    <property type="entry name" value="H2HPP ISOMERASE"/>
    <property type="match status" value="1"/>
</dbReference>
<dbReference type="PANTHER" id="PTHR40112:SF1">
    <property type="entry name" value="H2HPP ISOMERASE"/>
    <property type="match status" value="1"/>
</dbReference>
<evidence type="ECO:0000259" key="2">
    <source>
        <dbReference type="Pfam" id="PF07883"/>
    </source>
</evidence>
<dbReference type="EMBL" id="JACCBG010000001">
    <property type="protein sequence ID" value="NYD42282.1"/>
    <property type="molecule type" value="Genomic_DNA"/>
</dbReference>
<evidence type="ECO:0000313" key="3">
    <source>
        <dbReference type="EMBL" id="NYD42282.1"/>
    </source>
</evidence>
<evidence type="ECO:0000256" key="1">
    <source>
        <dbReference type="SAM" id="MobiDB-lite"/>
    </source>
</evidence>
<protein>
    <submittedName>
        <fullName evidence="3">Putative RmlC-like cupin family protein</fullName>
    </submittedName>
</protein>
<dbReference type="AlphaFoldDB" id="A0A7Y9E783"/>
<feature type="region of interest" description="Disordered" evidence="1">
    <location>
        <begin position="1"/>
        <end position="36"/>
    </location>
</feature>
<organism evidence="3 4">
    <name type="scientific">Nocardioides panaciterrulae</name>
    <dbReference type="NCBI Taxonomy" id="661492"/>
    <lineage>
        <taxon>Bacteria</taxon>
        <taxon>Bacillati</taxon>
        <taxon>Actinomycetota</taxon>
        <taxon>Actinomycetes</taxon>
        <taxon>Propionibacteriales</taxon>
        <taxon>Nocardioidaceae</taxon>
        <taxon>Nocardioides</taxon>
    </lineage>
</organism>
<keyword evidence="4" id="KW-1185">Reference proteome</keyword>
<feature type="region of interest" description="Disordered" evidence="1">
    <location>
        <begin position="118"/>
        <end position="140"/>
    </location>
</feature>
<gene>
    <name evidence="3" type="ORF">BJZ21_002365</name>
</gene>
<proteinExistence type="predicted"/>